<organism evidence="1 2">
    <name type="scientific">Hespellia stercorisuis DSM 15480</name>
    <dbReference type="NCBI Taxonomy" id="1121950"/>
    <lineage>
        <taxon>Bacteria</taxon>
        <taxon>Bacillati</taxon>
        <taxon>Bacillota</taxon>
        <taxon>Clostridia</taxon>
        <taxon>Lachnospirales</taxon>
        <taxon>Lachnospiraceae</taxon>
        <taxon>Hespellia</taxon>
    </lineage>
</organism>
<dbReference type="EMBL" id="FQZY01000062">
    <property type="protein sequence ID" value="SHK59950.1"/>
    <property type="molecule type" value="Genomic_DNA"/>
</dbReference>
<evidence type="ECO:0008006" key="3">
    <source>
        <dbReference type="Google" id="ProtNLM"/>
    </source>
</evidence>
<dbReference type="STRING" id="1121950.SAMN02745243_03318"/>
<dbReference type="RefSeq" id="WP_073112503.1">
    <property type="nucleotide sequence ID" value="NZ_FQZY01000062.1"/>
</dbReference>
<keyword evidence="2" id="KW-1185">Reference proteome</keyword>
<proteinExistence type="predicted"/>
<reference evidence="1 2" key="1">
    <citation type="submission" date="2016-11" db="EMBL/GenBank/DDBJ databases">
        <authorList>
            <person name="Jaros S."/>
            <person name="Januszkiewicz K."/>
            <person name="Wedrychowicz H."/>
        </authorList>
    </citation>
    <scope>NUCLEOTIDE SEQUENCE [LARGE SCALE GENOMIC DNA]</scope>
    <source>
        <strain evidence="1 2">DSM 15480</strain>
    </source>
</reference>
<evidence type="ECO:0000313" key="1">
    <source>
        <dbReference type="EMBL" id="SHK59950.1"/>
    </source>
</evidence>
<name>A0A1M6TSR9_9FIRM</name>
<gene>
    <name evidence="1" type="ORF">SAMN02745243_03318</name>
</gene>
<accession>A0A1M6TSR9</accession>
<protein>
    <recommendedName>
        <fullName evidence="3">Cro/C1-type HTH DNA-binding domain-containing protein</fullName>
    </recommendedName>
</protein>
<dbReference type="AlphaFoldDB" id="A0A1M6TSR9"/>
<evidence type="ECO:0000313" key="2">
    <source>
        <dbReference type="Proteomes" id="UP000184301"/>
    </source>
</evidence>
<sequence>MTDVVALRKCIEDSGMTMVFISNKTGMLRETLYNRLSDKKSDFKASEIIKLSDVLGLSNKERDAIFFANESELNSRTEDEAKEVV</sequence>
<dbReference type="Proteomes" id="UP000184301">
    <property type="component" value="Unassembled WGS sequence"/>
</dbReference>